<name>A0A818TGD7_9BILA</name>
<feature type="region of interest" description="Disordered" evidence="1">
    <location>
        <begin position="55"/>
        <end position="176"/>
    </location>
</feature>
<dbReference type="GO" id="GO:0016540">
    <property type="term" value="P:protein autoprocessing"/>
    <property type="evidence" value="ECO:0007669"/>
    <property type="project" value="InterPro"/>
</dbReference>
<feature type="compositionally biased region" description="Low complexity" evidence="1">
    <location>
        <begin position="278"/>
        <end position="314"/>
    </location>
</feature>
<dbReference type="InterPro" id="IPR036844">
    <property type="entry name" value="Hint_dom_sf"/>
</dbReference>
<dbReference type="Pfam" id="PF01079">
    <property type="entry name" value="Hint"/>
    <property type="match status" value="1"/>
</dbReference>
<dbReference type="PANTHER" id="PTHR11889:SF31">
    <property type="entry name" value="PROTEIN HEDGEHOG"/>
    <property type="match status" value="1"/>
</dbReference>
<feature type="compositionally biased region" description="Low complexity" evidence="1">
    <location>
        <begin position="206"/>
        <end position="230"/>
    </location>
</feature>
<dbReference type="Gene3D" id="2.170.16.10">
    <property type="entry name" value="Hedgehog/Intein (Hint) domain"/>
    <property type="match status" value="1"/>
</dbReference>
<evidence type="ECO:0000313" key="3">
    <source>
        <dbReference type="EMBL" id="CAF3684339.1"/>
    </source>
</evidence>
<reference evidence="3" key="1">
    <citation type="submission" date="2021-02" db="EMBL/GenBank/DDBJ databases">
        <authorList>
            <person name="Nowell W R."/>
        </authorList>
    </citation>
    <scope>NUCLEOTIDE SEQUENCE</scope>
</reference>
<dbReference type="InterPro" id="IPR050387">
    <property type="entry name" value="Hedgehog_Signaling"/>
</dbReference>
<feature type="region of interest" description="Disordered" evidence="1">
    <location>
        <begin position="1"/>
        <end position="21"/>
    </location>
</feature>
<feature type="compositionally biased region" description="Low complexity" evidence="1">
    <location>
        <begin position="255"/>
        <end position="270"/>
    </location>
</feature>
<feature type="compositionally biased region" description="Basic residues" evidence="1">
    <location>
        <begin position="242"/>
        <end position="254"/>
    </location>
</feature>
<dbReference type="InterPro" id="IPR001767">
    <property type="entry name" value="Hedgehog_Hint"/>
</dbReference>
<dbReference type="PANTHER" id="PTHR11889">
    <property type="entry name" value="HEDGEHOG"/>
    <property type="match status" value="1"/>
</dbReference>
<gene>
    <name evidence="3" type="ORF">KXQ929_LOCUS9894</name>
</gene>
<evidence type="ECO:0000259" key="2">
    <source>
        <dbReference type="Pfam" id="PF01079"/>
    </source>
</evidence>
<proteinExistence type="predicted"/>
<organism evidence="3 4">
    <name type="scientific">Adineta steineri</name>
    <dbReference type="NCBI Taxonomy" id="433720"/>
    <lineage>
        <taxon>Eukaryota</taxon>
        <taxon>Metazoa</taxon>
        <taxon>Spiralia</taxon>
        <taxon>Gnathifera</taxon>
        <taxon>Rotifera</taxon>
        <taxon>Eurotatoria</taxon>
        <taxon>Bdelloidea</taxon>
        <taxon>Adinetida</taxon>
        <taxon>Adinetidae</taxon>
        <taxon>Adineta</taxon>
    </lineage>
</organism>
<dbReference type="SUPFAM" id="SSF52047">
    <property type="entry name" value="RNI-like"/>
    <property type="match status" value="1"/>
</dbReference>
<feature type="compositionally biased region" description="Low complexity" evidence="1">
    <location>
        <begin position="165"/>
        <end position="176"/>
    </location>
</feature>
<dbReference type="EMBL" id="CAJOBB010000459">
    <property type="protein sequence ID" value="CAF3684339.1"/>
    <property type="molecule type" value="Genomic_DNA"/>
</dbReference>
<dbReference type="Gene3D" id="3.80.10.10">
    <property type="entry name" value="Ribonuclease Inhibitor"/>
    <property type="match status" value="1"/>
</dbReference>
<feature type="domain" description="Hedgehog protein Hint" evidence="2">
    <location>
        <begin position="322"/>
        <end position="478"/>
    </location>
</feature>
<comment type="caution">
    <text evidence="3">The sequence shown here is derived from an EMBL/GenBank/DDBJ whole genome shotgun (WGS) entry which is preliminary data.</text>
</comment>
<feature type="region of interest" description="Disordered" evidence="1">
    <location>
        <begin position="206"/>
        <end position="314"/>
    </location>
</feature>
<evidence type="ECO:0000256" key="1">
    <source>
        <dbReference type="SAM" id="MobiDB-lite"/>
    </source>
</evidence>
<dbReference type="AlphaFoldDB" id="A0A818TGD7"/>
<accession>A0A818TGD7</accession>
<dbReference type="Proteomes" id="UP000663868">
    <property type="component" value="Unassembled WGS sequence"/>
</dbReference>
<feature type="compositionally biased region" description="Low complexity" evidence="1">
    <location>
        <begin position="78"/>
        <end position="152"/>
    </location>
</feature>
<protein>
    <recommendedName>
        <fullName evidence="2">Hedgehog protein Hint domain-containing protein</fullName>
    </recommendedName>
</protein>
<dbReference type="SUPFAM" id="SSF51294">
    <property type="entry name" value="Hedgehog/intein (Hint) domain"/>
    <property type="match status" value="1"/>
</dbReference>
<feature type="compositionally biased region" description="Basic residues" evidence="1">
    <location>
        <begin position="153"/>
        <end position="162"/>
    </location>
</feature>
<dbReference type="InterPro" id="IPR032675">
    <property type="entry name" value="LRR_dom_sf"/>
</dbReference>
<feature type="compositionally biased region" description="Low complexity" evidence="1">
    <location>
        <begin position="55"/>
        <end position="70"/>
    </location>
</feature>
<evidence type="ECO:0000313" key="4">
    <source>
        <dbReference type="Proteomes" id="UP000663868"/>
    </source>
</evidence>
<sequence length="1046" mass="124824">MDDIEEIYLPPRNQHQTVPIPDDHLVPVKRNQRKKCFTICIGVCAVIVMANQQPLQRRQQQPLQRQQQQPLRHRRLQVRLQQQQRQQQPRLRQRLQHPQPQLPQHQQQHQLQQQRQPQQQQQKQQHQLQPLPPARHQLQQQAQQRQLQQLQQHQRHQQQHRRQQQEQLQPHQRLQRPQPQLLQLQQHQHRRHQEQPRLHQRLQHPQLRPPQHQQQPPPQHQQQPPQQHQPQLPPQQPQHQQQHQRHQQQPRPHQRLQLQQQPQHQQQPPQQHQPPLLPQQHQHQQPPPQQHQLQQPPQQPQHQQHQLQQPQDQQQLHQDVFMVKILVGDKVWSINDHNYKLVEDEIVLMMHNEPNQKAMFYTFQSVEGGQFSLTGSHNIPVFDTITNEIAMKRADSVTMQDRLIMFGKTVEISNISITVSQGFYAPLTLTGYLMVNNVSTSVFSSSYKLSSASLQLTFLPIRIYYHVTRWIYGNNYKPFLEIQEGLHPVPHFYKQQQVKIRFLLKLPKPFFSTIIIVIILHFIQKWTNISCAILLLWHVPSIHLLFTFYGLNSRSNNLIVIYFRFNSLNFQHISKLNFDIIGQQYLPLIIDHINSLYLSNDDETPQQTKWLMSYNFDLERFIQLQSLTLSTINCEETMNKLCYLSQLRCLNIIDCHFQSSYIDNIWFIPKLIRCELNTISNFDCSNVPTIKSFSLQYFSISNVPLTKFSIEHLLEFTPCLQHLIIYFFVFSPSENLTRTTSTIERLSLAFLNSSNKLENILQNMSNVSKLTVRTWRDISRNGYQWENLISNYLPKLKVFNLLMQFGSEDDDDINGEEQVDKILDSFQTHFWIDKHRWFTIDIDTQFKSTCIEDNTFSSYNHVKDISFCHSLSPDFVHLRFLKLHDLCLVFPIQNEFLSIIPTLHYLTSLTIDFEKESSISFPLQVLLDRAYHLYSLNLKQDSTLHMINLRSKSIRQLHFSSHNKYFNQQECILLSQSPLGMQCKVLRIQVKDKINIIYLLNKMKNLRSVCFSCENIQSQNELFEWLKQQQKQLDIDFAHFIRLWIR</sequence>